<dbReference type="Proteomes" id="UP001281147">
    <property type="component" value="Unassembled WGS sequence"/>
</dbReference>
<comment type="caution">
    <text evidence="1">The sequence shown here is derived from an EMBL/GenBank/DDBJ whole genome shotgun (WGS) entry which is preliminary data.</text>
</comment>
<reference evidence="1" key="1">
    <citation type="submission" date="2023-07" db="EMBL/GenBank/DDBJ databases">
        <title>Black Yeasts Isolated from many extreme environments.</title>
        <authorList>
            <person name="Coleine C."/>
            <person name="Stajich J.E."/>
            <person name="Selbmann L."/>
        </authorList>
    </citation>
    <scope>NUCLEOTIDE SEQUENCE</scope>
    <source>
        <strain evidence="1">CCFEE 5714</strain>
    </source>
</reference>
<evidence type="ECO:0000313" key="2">
    <source>
        <dbReference type="Proteomes" id="UP001281147"/>
    </source>
</evidence>
<sequence>MPEQQDLDALVVGAGFGGIYQLKQLLDLNLNVKLIDIAEDAGGTWHWNRYPGAMSDTESYLYRYSWDDDDLKSYPWHRTYLQGPEILEYLQHVVTRWNLRQHMQFKTELTGARWDDAVGRWTVETSTGQTFRPKYLVTALGLLSRQNLPKIPGLDTFKGELCHTARWPQDLKLEGKRVGVIGNGSTGVQLITAIAKQVKQLVCFQRTPQYSVPSGDKEIDEEYRKDLNEKYPEIWKQAKESAFAFGFEESSRPTFSVSDEERDRIFEEAWQTGGGFRFMFETFGDISTDEAANDACAEFIRRKIRETVKDPETARKLQPTDYHARRPLCDSGYYQQFNRDNVDLIDLKETPITEITPDGIKLSNGEVVELDVIAFATGFDAVDGNYTRVLIEGRDGHTLKDHWDEVGPTSYLGVSVPKFPNMFMILGPNGPFTNLPPTIETQVEFITELISIAEKGGPVRINGAVTNGHTNGSTNGHAHAESNGYTNGDTHAEGNGTNGVKPASPSLIEASSEAEEEWTDTCDKLSAGSLFRKTDSWIFGSNVPGKKPAVMFYFGGLANYRKVLGEVTEGGLKGFRQF</sequence>
<gene>
    <name evidence="1" type="ORF">LTR37_003010</name>
</gene>
<organism evidence="1 2">
    <name type="scientific">Vermiconidia calcicola</name>
    <dbReference type="NCBI Taxonomy" id="1690605"/>
    <lineage>
        <taxon>Eukaryota</taxon>
        <taxon>Fungi</taxon>
        <taxon>Dikarya</taxon>
        <taxon>Ascomycota</taxon>
        <taxon>Pezizomycotina</taxon>
        <taxon>Dothideomycetes</taxon>
        <taxon>Dothideomycetidae</taxon>
        <taxon>Mycosphaerellales</taxon>
        <taxon>Extremaceae</taxon>
        <taxon>Vermiconidia</taxon>
    </lineage>
</organism>
<proteinExistence type="predicted"/>
<accession>A0ACC3NRN4</accession>
<name>A0ACC3NRN4_9PEZI</name>
<evidence type="ECO:0000313" key="1">
    <source>
        <dbReference type="EMBL" id="KAK3721455.1"/>
    </source>
</evidence>
<dbReference type="EMBL" id="JAUTXU010000017">
    <property type="protein sequence ID" value="KAK3721455.1"/>
    <property type="molecule type" value="Genomic_DNA"/>
</dbReference>
<keyword evidence="2" id="KW-1185">Reference proteome</keyword>
<protein>
    <submittedName>
        <fullName evidence="1">Uncharacterized protein</fullName>
    </submittedName>
</protein>